<organism evidence="1 2">
    <name type="scientific">Dictyostelium purpureum</name>
    <name type="common">Slime mold</name>
    <dbReference type="NCBI Taxonomy" id="5786"/>
    <lineage>
        <taxon>Eukaryota</taxon>
        <taxon>Amoebozoa</taxon>
        <taxon>Evosea</taxon>
        <taxon>Eumycetozoa</taxon>
        <taxon>Dictyostelia</taxon>
        <taxon>Dictyosteliales</taxon>
        <taxon>Dictyosteliaceae</taxon>
        <taxon>Dictyostelium</taxon>
    </lineage>
</organism>
<dbReference type="KEGG" id="dpp:DICPUDRAFT_78852"/>
<dbReference type="Proteomes" id="UP000001064">
    <property type="component" value="Unassembled WGS sequence"/>
</dbReference>
<proteinExistence type="predicted"/>
<sequence>MDFKYIQKHILKSFILFNNNYFINNNNHKNIGCLKYLIKSKVYLVSKYWFKIVKIEVNKSIVLINFVDNYQEIRNYINQIKKIDSKYSLFNNYEFGPKKLTISLTIYNNIIENLENDFNRYKYFENLKKLTIVLNNSNNNNNNNDINLYSNNYNLKYLFTRIKNLEILEFIILMPLDNFMDNSSSLYQFFKLILNYLLLNKCNVDLKKLNIFHNNTIINNNFKIKQNLFPIVSSLKIPNLFQ</sequence>
<protein>
    <submittedName>
        <fullName evidence="1">Uncharacterized protein</fullName>
    </submittedName>
</protein>
<dbReference type="EMBL" id="GL871059">
    <property type="protein sequence ID" value="EGC35464.1"/>
    <property type="molecule type" value="Genomic_DNA"/>
</dbReference>
<dbReference type="RefSeq" id="XP_003288007.1">
    <property type="nucleotide sequence ID" value="XM_003287959.1"/>
</dbReference>
<gene>
    <name evidence="1" type="ORF">DICPUDRAFT_78852</name>
</gene>
<keyword evidence="2" id="KW-1185">Reference proteome</keyword>
<dbReference type="AlphaFoldDB" id="F0ZKS8"/>
<dbReference type="VEuPathDB" id="AmoebaDB:DICPUDRAFT_78852"/>
<dbReference type="InParanoid" id="F0ZKS8"/>
<evidence type="ECO:0000313" key="2">
    <source>
        <dbReference type="Proteomes" id="UP000001064"/>
    </source>
</evidence>
<accession>F0ZKS8</accession>
<reference evidence="2" key="1">
    <citation type="journal article" date="2011" name="Genome Biol.">
        <title>Comparative genomics of the social amoebae Dictyostelium discoideum and Dictyostelium purpureum.</title>
        <authorList>
            <consortium name="US DOE Joint Genome Institute (JGI-PGF)"/>
            <person name="Sucgang R."/>
            <person name="Kuo A."/>
            <person name="Tian X."/>
            <person name="Salerno W."/>
            <person name="Parikh A."/>
            <person name="Feasley C.L."/>
            <person name="Dalin E."/>
            <person name="Tu H."/>
            <person name="Huang E."/>
            <person name="Barry K."/>
            <person name="Lindquist E."/>
            <person name="Shapiro H."/>
            <person name="Bruce D."/>
            <person name="Schmutz J."/>
            <person name="Salamov A."/>
            <person name="Fey P."/>
            <person name="Gaudet P."/>
            <person name="Anjard C."/>
            <person name="Babu M.M."/>
            <person name="Basu S."/>
            <person name="Bushmanova Y."/>
            <person name="van der Wel H."/>
            <person name="Katoh-Kurasawa M."/>
            <person name="Dinh C."/>
            <person name="Coutinho P.M."/>
            <person name="Saito T."/>
            <person name="Elias M."/>
            <person name="Schaap P."/>
            <person name="Kay R.R."/>
            <person name="Henrissat B."/>
            <person name="Eichinger L."/>
            <person name="Rivero F."/>
            <person name="Putnam N.H."/>
            <person name="West C.M."/>
            <person name="Loomis W.F."/>
            <person name="Chisholm R.L."/>
            <person name="Shaulsky G."/>
            <person name="Strassmann J.E."/>
            <person name="Queller D.C."/>
            <person name="Kuspa A."/>
            <person name="Grigoriev I.V."/>
        </authorList>
    </citation>
    <scope>NUCLEOTIDE SEQUENCE [LARGE SCALE GENOMIC DNA]</scope>
    <source>
        <strain evidence="2">QSDP1</strain>
    </source>
</reference>
<dbReference type="GeneID" id="10501441"/>
<name>F0ZKS8_DICPU</name>
<evidence type="ECO:0000313" key="1">
    <source>
        <dbReference type="EMBL" id="EGC35464.1"/>
    </source>
</evidence>